<dbReference type="GO" id="GO:0004519">
    <property type="term" value="F:endonuclease activity"/>
    <property type="evidence" value="ECO:0007669"/>
    <property type="project" value="UniProtKB-KW"/>
</dbReference>
<sequence>MTNPEKHIVPQPVEEVLQKFSEVFQEPKGLPPKRSHDHKIPLKEKAIPPNSRPYRVPHMQKNELERQIDAMLRDKIIRASESPYSSPAILVMKKDGTWRMCIDYRKLNEATIKNKFPIPVIEDLLDELHGASYFTKLDLRSGYHQVRMDENDIPKTAFRTYFGHYEFLVMPFGLANTPGTFQALMNSIFGPYLRKFVLVFFDDILIFSKSLSEHLEHLQIVLQLLKEHQLYAKLSKCVFEVTQVDYLGHVINAEGVSTDPSKVAAVAEWPTPTTPKQLRGFLGLCGYYRRFFRNFGTIARPLHDLLKKDSFSWTDKQTSAFQQLKQAMTNAPVLALPNFTEPFVLETDASGIGIGAVMMQQGKPIAYYSSTLCPKNAALSTYEKEALAILAALKKWRHYFLGNNLIIKIDHQSLQFMTDQKINTSIQHKLMLKLLEFNFTLQYKKGKENTVADALSRKNIIMAISLVTPQWISAVEESYANDSTCQSLL</sequence>
<keyword evidence="1" id="KW-0645">Protease</keyword>
<organism evidence="10 11">
    <name type="scientific">Triticum urartu</name>
    <name type="common">Red wild einkorn</name>
    <name type="synonym">Crithodium urartu</name>
    <dbReference type="NCBI Taxonomy" id="4572"/>
    <lineage>
        <taxon>Eukaryota</taxon>
        <taxon>Viridiplantae</taxon>
        <taxon>Streptophyta</taxon>
        <taxon>Embryophyta</taxon>
        <taxon>Tracheophyta</taxon>
        <taxon>Spermatophyta</taxon>
        <taxon>Magnoliopsida</taxon>
        <taxon>Liliopsida</taxon>
        <taxon>Poales</taxon>
        <taxon>Poaceae</taxon>
        <taxon>BOP clade</taxon>
        <taxon>Pooideae</taxon>
        <taxon>Triticodae</taxon>
        <taxon>Triticeae</taxon>
        <taxon>Triticinae</taxon>
        <taxon>Triticum</taxon>
    </lineage>
</organism>
<protein>
    <recommendedName>
        <fullName evidence="9">Reverse transcriptase domain-containing protein</fullName>
    </recommendedName>
</protein>
<dbReference type="PANTHER" id="PTHR37984">
    <property type="entry name" value="PROTEIN CBG26694"/>
    <property type="match status" value="1"/>
</dbReference>
<name>A0A8R7PTR7_TRIUA</name>
<dbReference type="Gene3D" id="3.30.70.270">
    <property type="match status" value="2"/>
</dbReference>
<dbReference type="InterPro" id="IPR043128">
    <property type="entry name" value="Rev_trsase/Diguanyl_cyclase"/>
</dbReference>
<reference evidence="10" key="2">
    <citation type="submission" date="2018-03" db="EMBL/GenBank/DDBJ databases">
        <title>The Triticum urartu genome reveals the dynamic nature of wheat genome evolution.</title>
        <authorList>
            <person name="Ling H."/>
            <person name="Ma B."/>
            <person name="Shi X."/>
            <person name="Liu H."/>
            <person name="Dong L."/>
            <person name="Sun H."/>
            <person name="Cao Y."/>
            <person name="Gao Q."/>
            <person name="Zheng S."/>
            <person name="Li Y."/>
            <person name="Yu Y."/>
            <person name="Du H."/>
            <person name="Qi M."/>
            <person name="Li Y."/>
            <person name="Yu H."/>
            <person name="Cui Y."/>
            <person name="Wang N."/>
            <person name="Chen C."/>
            <person name="Wu H."/>
            <person name="Zhao Y."/>
            <person name="Zhang J."/>
            <person name="Li Y."/>
            <person name="Zhou W."/>
            <person name="Zhang B."/>
            <person name="Hu W."/>
            <person name="Eijk M."/>
            <person name="Tang J."/>
            <person name="Witsenboer H."/>
            <person name="Zhao S."/>
            <person name="Li Z."/>
            <person name="Zhang A."/>
            <person name="Wang D."/>
            <person name="Liang C."/>
        </authorList>
    </citation>
    <scope>NUCLEOTIDE SEQUENCE [LARGE SCALE GENOMIC DNA]</scope>
    <source>
        <strain evidence="10">cv. G1812</strain>
    </source>
</reference>
<evidence type="ECO:0000256" key="2">
    <source>
        <dbReference type="ARBA" id="ARBA00022679"/>
    </source>
</evidence>
<dbReference type="Pfam" id="PF00078">
    <property type="entry name" value="RVT_1"/>
    <property type="match status" value="1"/>
</dbReference>
<evidence type="ECO:0000256" key="6">
    <source>
        <dbReference type="ARBA" id="ARBA00022801"/>
    </source>
</evidence>
<keyword evidence="7" id="KW-0695">RNA-directed DNA polymerase</keyword>
<evidence type="ECO:0000259" key="9">
    <source>
        <dbReference type="PROSITE" id="PS50878"/>
    </source>
</evidence>
<feature type="domain" description="Reverse transcriptase" evidence="9">
    <location>
        <begin position="72"/>
        <end position="251"/>
    </location>
</feature>
<evidence type="ECO:0000256" key="1">
    <source>
        <dbReference type="ARBA" id="ARBA00022670"/>
    </source>
</evidence>
<keyword evidence="11" id="KW-1185">Reference proteome</keyword>
<dbReference type="FunFam" id="3.30.70.270:FF:000020">
    <property type="entry name" value="Transposon Tf2-6 polyprotein-like Protein"/>
    <property type="match status" value="1"/>
</dbReference>
<dbReference type="Gene3D" id="3.10.20.370">
    <property type="match status" value="1"/>
</dbReference>
<dbReference type="Pfam" id="PF17919">
    <property type="entry name" value="RT_RNaseH_2"/>
    <property type="match status" value="1"/>
</dbReference>
<evidence type="ECO:0000313" key="11">
    <source>
        <dbReference type="Proteomes" id="UP000015106"/>
    </source>
</evidence>
<keyword evidence="8" id="KW-0511">Multifunctional enzyme</keyword>
<evidence type="ECO:0000256" key="5">
    <source>
        <dbReference type="ARBA" id="ARBA00022759"/>
    </source>
</evidence>
<dbReference type="FunFam" id="3.10.10.10:FF:000007">
    <property type="entry name" value="Retrovirus-related Pol polyprotein from transposon 17.6-like Protein"/>
    <property type="match status" value="1"/>
</dbReference>
<dbReference type="InterPro" id="IPR043502">
    <property type="entry name" value="DNA/RNA_pol_sf"/>
</dbReference>
<dbReference type="Gene3D" id="3.10.10.10">
    <property type="entry name" value="HIV Type 1 Reverse Transcriptase, subunit A, domain 1"/>
    <property type="match status" value="1"/>
</dbReference>
<evidence type="ECO:0000313" key="10">
    <source>
        <dbReference type="EnsemblPlants" id="TuG1812G0300002667.01.T01.cds418996"/>
    </source>
</evidence>
<dbReference type="GO" id="GO:0008233">
    <property type="term" value="F:peptidase activity"/>
    <property type="evidence" value="ECO:0007669"/>
    <property type="project" value="UniProtKB-KW"/>
</dbReference>
<dbReference type="InterPro" id="IPR041577">
    <property type="entry name" value="RT_RNaseH_2"/>
</dbReference>
<dbReference type="InterPro" id="IPR000477">
    <property type="entry name" value="RT_dom"/>
</dbReference>
<dbReference type="CDD" id="cd01647">
    <property type="entry name" value="RT_LTR"/>
    <property type="match status" value="1"/>
</dbReference>
<dbReference type="CDD" id="cd09274">
    <property type="entry name" value="RNase_HI_RT_Ty3"/>
    <property type="match status" value="1"/>
</dbReference>
<dbReference type="PANTHER" id="PTHR37984:SF5">
    <property type="entry name" value="PROTEIN NYNRIN-LIKE"/>
    <property type="match status" value="1"/>
</dbReference>
<dbReference type="GO" id="GO:0003964">
    <property type="term" value="F:RNA-directed DNA polymerase activity"/>
    <property type="evidence" value="ECO:0007669"/>
    <property type="project" value="UniProtKB-KW"/>
</dbReference>
<dbReference type="InterPro" id="IPR050951">
    <property type="entry name" value="Retrovirus_Pol_polyprotein"/>
</dbReference>
<reference evidence="10" key="3">
    <citation type="submission" date="2022-06" db="UniProtKB">
        <authorList>
            <consortium name="EnsemblPlants"/>
        </authorList>
    </citation>
    <scope>IDENTIFICATION</scope>
</reference>
<evidence type="ECO:0000256" key="4">
    <source>
        <dbReference type="ARBA" id="ARBA00022722"/>
    </source>
</evidence>
<dbReference type="AlphaFoldDB" id="A0A8R7PTR7"/>
<evidence type="ECO:0000256" key="7">
    <source>
        <dbReference type="ARBA" id="ARBA00022918"/>
    </source>
</evidence>
<dbReference type="PROSITE" id="PS50878">
    <property type="entry name" value="RT_POL"/>
    <property type="match status" value="1"/>
</dbReference>
<keyword evidence="4" id="KW-0540">Nuclease</keyword>
<proteinExistence type="predicted"/>
<keyword evidence="6" id="KW-0378">Hydrolase</keyword>
<keyword evidence="3" id="KW-0548">Nucleotidyltransferase</keyword>
<dbReference type="SUPFAM" id="SSF56672">
    <property type="entry name" value="DNA/RNA polymerases"/>
    <property type="match status" value="1"/>
</dbReference>
<evidence type="ECO:0000256" key="3">
    <source>
        <dbReference type="ARBA" id="ARBA00022695"/>
    </source>
</evidence>
<dbReference type="EnsemblPlants" id="TuG1812G0300002667.01.T01">
    <property type="protein sequence ID" value="TuG1812G0300002667.01.T01.cds418996"/>
    <property type="gene ID" value="TuG1812G0300002667.01"/>
</dbReference>
<accession>A0A8R7PTR7</accession>
<dbReference type="Proteomes" id="UP000015106">
    <property type="component" value="Chromosome 3"/>
</dbReference>
<evidence type="ECO:0000256" key="8">
    <source>
        <dbReference type="ARBA" id="ARBA00023268"/>
    </source>
</evidence>
<keyword evidence="5" id="KW-0255">Endonuclease</keyword>
<reference evidence="11" key="1">
    <citation type="journal article" date="2013" name="Nature">
        <title>Draft genome of the wheat A-genome progenitor Triticum urartu.</title>
        <authorList>
            <person name="Ling H.Q."/>
            <person name="Zhao S."/>
            <person name="Liu D."/>
            <person name="Wang J."/>
            <person name="Sun H."/>
            <person name="Zhang C."/>
            <person name="Fan H."/>
            <person name="Li D."/>
            <person name="Dong L."/>
            <person name="Tao Y."/>
            <person name="Gao C."/>
            <person name="Wu H."/>
            <person name="Li Y."/>
            <person name="Cui Y."/>
            <person name="Guo X."/>
            <person name="Zheng S."/>
            <person name="Wang B."/>
            <person name="Yu K."/>
            <person name="Liang Q."/>
            <person name="Yang W."/>
            <person name="Lou X."/>
            <person name="Chen J."/>
            <person name="Feng M."/>
            <person name="Jian J."/>
            <person name="Zhang X."/>
            <person name="Luo G."/>
            <person name="Jiang Y."/>
            <person name="Liu J."/>
            <person name="Wang Z."/>
            <person name="Sha Y."/>
            <person name="Zhang B."/>
            <person name="Wu H."/>
            <person name="Tang D."/>
            <person name="Shen Q."/>
            <person name="Xue P."/>
            <person name="Zou S."/>
            <person name="Wang X."/>
            <person name="Liu X."/>
            <person name="Wang F."/>
            <person name="Yang Y."/>
            <person name="An X."/>
            <person name="Dong Z."/>
            <person name="Zhang K."/>
            <person name="Zhang X."/>
            <person name="Luo M.C."/>
            <person name="Dvorak J."/>
            <person name="Tong Y."/>
            <person name="Wang J."/>
            <person name="Yang H."/>
            <person name="Li Z."/>
            <person name="Wang D."/>
            <person name="Zhang A."/>
            <person name="Wang J."/>
        </authorList>
    </citation>
    <scope>NUCLEOTIDE SEQUENCE</scope>
    <source>
        <strain evidence="11">cv. G1812</strain>
    </source>
</reference>
<dbReference type="Gramene" id="TuG1812G0300002667.01.T01">
    <property type="protein sequence ID" value="TuG1812G0300002667.01.T01.cds418996"/>
    <property type="gene ID" value="TuG1812G0300002667.01"/>
</dbReference>
<dbReference type="GO" id="GO:0006508">
    <property type="term" value="P:proteolysis"/>
    <property type="evidence" value="ECO:0007669"/>
    <property type="project" value="UniProtKB-KW"/>
</dbReference>
<keyword evidence="2" id="KW-0808">Transferase</keyword>